<feature type="region of interest" description="Disordered" evidence="1">
    <location>
        <begin position="63"/>
        <end position="84"/>
    </location>
</feature>
<dbReference type="RefSeq" id="WP_190477115.1">
    <property type="nucleotide sequence ID" value="NZ_JACJSG010000042.1"/>
</dbReference>
<accession>A0ABR8DAF1</accession>
<protein>
    <submittedName>
        <fullName evidence="2">Uncharacterized protein</fullName>
    </submittedName>
</protein>
<organism evidence="2 3">
    <name type="scientific">Anabaena azotica FACHB-119</name>
    <dbReference type="NCBI Taxonomy" id="947527"/>
    <lineage>
        <taxon>Bacteria</taxon>
        <taxon>Bacillati</taxon>
        <taxon>Cyanobacteriota</taxon>
        <taxon>Cyanophyceae</taxon>
        <taxon>Nostocales</taxon>
        <taxon>Nostocaceae</taxon>
        <taxon>Anabaena</taxon>
        <taxon>Anabaena azotica</taxon>
    </lineage>
</organism>
<gene>
    <name evidence="2" type="ORF">H6G83_25350</name>
</gene>
<sequence length="276" mass="30884">MPYTKESLQSLYDLSVDEINEVIAICQLNIESSEYSDEEISSVNFENVANSIKQKRLENNDLQVDNVDNSTNTEGKKKRKGKSEKPIDISELLSKAKSREIKLSLMEAMQVLEACGLGEKEEYSQAECDRFLEGIDLFKKQNKPLQEIAQHFGVELVTHESVNKSADESAPNLDLSTEDIFKQLGEITASLGEEEIKVIKDIIEQKAKGDVADLPKLYLQTLLKEMQSPEFQRQAQQLRAALQGAIMGKKSNSQSLQLQPNFLSLPPTSENGSISE</sequence>
<evidence type="ECO:0000256" key="1">
    <source>
        <dbReference type="SAM" id="MobiDB-lite"/>
    </source>
</evidence>
<feature type="region of interest" description="Disordered" evidence="1">
    <location>
        <begin position="257"/>
        <end position="276"/>
    </location>
</feature>
<proteinExistence type="predicted"/>
<keyword evidence="3" id="KW-1185">Reference proteome</keyword>
<evidence type="ECO:0000313" key="3">
    <source>
        <dbReference type="Proteomes" id="UP000661112"/>
    </source>
</evidence>
<dbReference type="EMBL" id="JACJSG010000042">
    <property type="protein sequence ID" value="MBD2503892.1"/>
    <property type="molecule type" value="Genomic_DNA"/>
</dbReference>
<evidence type="ECO:0000313" key="2">
    <source>
        <dbReference type="EMBL" id="MBD2503892.1"/>
    </source>
</evidence>
<comment type="caution">
    <text evidence="2">The sequence shown here is derived from an EMBL/GenBank/DDBJ whole genome shotgun (WGS) entry which is preliminary data.</text>
</comment>
<reference evidence="2 3" key="1">
    <citation type="journal article" date="2020" name="ISME J.">
        <title>Comparative genomics reveals insights into cyanobacterial evolution and habitat adaptation.</title>
        <authorList>
            <person name="Chen M.Y."/>
            <person name="Teng W.K."/>
            <person name="Zhao L."/>
            <person name="Hu C.X."/>
            <person name="Zhou Y.K."/>
            <person name="Han B.P."/>
            <person name="Song L.R."/>
            <person name="Shu W.S."/>
        </authorList>
    </citation>
    <scope>NUCLEOTIDE SEQUENCE [LARGE SCALE GENOMIC DNA]</scope>
    <source>
        <strain evidence="2 3">FACHB-119</strain>
    </source>
</reference>
<feature type="compositionally biased region" description="Polar residues" evidence="1">
    <location>
        <begin position="63"/>
        <end position="73"/>
    </location>
</feature>
<name>A0ABR8DAF1_9NOST</name>
<dbReference type="Proteomes" id="UP000661112">
    <property type="component" value="Unassembled WGS sequence"/>
</dbReference>